<proteinExistence type="predicted"/>
<gene>
    <name evidence="1" type="ORF">X474_09400</name>
</gene>
<evidence type="ECO:0008006" key="3">
    <source>
        <dbReference type="Google" id="ProtNLM"/>
    </source>
</evidence>
<dbReference type="PATRIC" id="fig|1429043.3.peg.1988"/>
<dbReference type="EMBL" id="AZAC01000011">
    <property type="protein sequence ID" value="KIX14209.1"/>
    <property type="molecule type" value="Genomic_DNA"/>
</dbReference>
<protein>
    <recommendedName>
        <fullName evidence="3">DUF2193 domain-containing protein</fullName>
    </recommendedName>
</protein>
<sequence length="510" mass="55854">MAIYEKIINETIGATKSVYSVIKEKRGADFKLVDCKPYVDAVNQMRPAEGQSSEVIDLHVQSVIAHYEVLLGLCETIRPEDDPFVEHYQTPPILEILYEEDPDFKDSMGKFIGAVSENKSLIGREAVRRYGGMYGLTCVVDFAYSCGSVPNLVNRILAGLEIPKEHKHTIVSAKSWGMNTSYGLGGAFRAALEAGKTAAEAEEAEVAQFMRIYSEPVEAQAELMDSHNLGGHGPHSSFDTRKYMAQYKEKMRPYVQAALKAGVHPANIVTVPAYCVGDIGHHIAQSAYNMFKDDMVFAVYEAVMGVFENTLKRGLIENAFKSPFEVLSVATGAPACAAAYILWKDSFTVPMVIDLLSKRFSNYAAMNPKRGEADELHNADFIDIMKRGERILDISPIGNGRKINGILVDLDPVDNHEVIANPQRYTYPACAITQRFAALMSLSDFPCYLTPEVATATLMTNIIALTPGQPGSPVRGCKDCAATTLIKRNSPMVTGEGAGAKGYCQFDVAI</sequence>
<dbReference type="Proteomes" id="UP000032233">
    <property type="component" value="Unassembled WGS sequence"/>
</dbReference>
<dbReference type="InterPro" id="IPR018694">
    <property type="entry name" value="DUF2193"/>
</dbReference>
<dbReference type="RefSeq" id="WP_044348112.1">
    <property type="nucleotide sequence ID" value="NZ_AZAC01000011.1"/>
</dbReference>
<reference evidence="1 2" key="1">
    <citation type="submission" date="2013-11" db="EMBL/GenBank/DDBJ databases">
        <title>Metagenomic analysis of a methanogenic consortium involved in long chain n-alkane degradation.</title>
        <authorList>
            <person name="Davidova I.A."/>
            <person name="Callaghan A.V."/>
            <person name="Wawrik B."/>
            <person name="Pruitt S."/>
            <person name="Marks C."/>
            <person name="Duncan K.E."/>
            <person name="Suflita J.M."/>
        </authorList>
    </citation>
    <scope>NUCLEOTIDE SEQUENCE [LARGE SCALE GENOMIC DNA]</scope>
    <source>
        <strain evidence="1 2">SPR</strain>
    </source>
</reference>
<accession>A0A0D2J7L8</accession>
<dbReference type="OrthoDB" id="5860at2"/>
<dbReference type="Pfam" id="PF09959">
    <property type="entry name" value="DUF2193"/>
    <property type="match status" value="1"/>
</dbReference>
<dbReference type="InParanoid" id="A0A0D2J7L8"/>
<dbReference type="STRING" id="1429043.X474_09400"/>
<keyword evidence="2" id="KW-1185">Reference proteome</keyword>
<organism evidence="1 2">
    <name type="scientific">Dethiosulfatarculus sandiegensis</name>
    <dbReference type="NCBI Taxonomy" id="1429043"/>
    <lineage>
        <taxon>Bacteria</taxon>
        <taxon>Pseudomonadati</taxon>
        <taxon>Thermodesulfobacteriota</taxon>
        <taxon>Desulfarculia</taxon>
        <taxon>Desulfarculales</taxon>
        <taxon>Desulfarculaceae</taxon>
        <taxon>Dethiosulfatarculus</taxon>
    </lineage>
</organism>
<dbReference type="AlphaFoldDB" id="A0A0D2J7L8"/>
<name>A0A0D2J7L8_9BACT</name>
<comment type="caution">
    <text evidence="1">The sequence shown here is derived from an EMBL/GenBank/DDBJ whole genome shotgun (WGS) entry which is preliminary data.</text>
</comment>
<evidence type="ECO:0000313" key="1">
    <source>
        <dbReference type="EMBL" id="KIX14209.1"/>
    </source>
</evidence>
<evidence type="ECO:0000313" key="2">
    <source>
        <dbReference type="Proteomes" id="UP000032233"/>
    </source>
</evidence>